<dbReference type="EMBL" id="JTDF01000459">
    <property type="protein sequence ID" value="KAF8571537.1"/>
    <property type="molecule type" value="Genomic_DNA"/>
</dbReference>
<dbReference type="Proteomes" id="UP000699462">
    <property type="component" value="Unassembled WGS sequence"/>
</dbReference>
<gene>
    <name evidence="1" type="ORF">P879_00624</name>
</gene>
<sequence length="85" mass="9483">MAYIRKSLFSARGNGGSFILPLCWRYSFCLCKSRGNTTDMTSWVAKTQSTVDAHSCCFSADTLFRNFSRCAKTSVYQTANGSVDR</sequence>
<accession>A0A8T0DXW1</accession>
<protein>
    <submittedName>
        <fullName evidence="1">Uncharacterized protein</fullName>
    </submittedName>
</protein>
<evidence type="ECO:0000313" key="2">
    <source>
        <dbReference type="Proteomes" id="UP000699462"/>
    </source>
</evidence>
<organism evidence="1 2">
    <name type="scientific">Paragonimus westermani</name>
    <dbReference type="NCBI Taxonomy" id="34504"/>
    <lineage>
        <taxon>Eukaryota</taxon>
        <taxon>Metazoa</taxon>
        <taxon>Spiralia</taxon>
        <taxon>Lophotrochozoa</taxon>
        <taxon>Platyhelminthes</taxon>
        <taxon>Trematoda</taxon>
        <taxon>Digenea</taxon>
        <taxon>Plagiorchiida</taxon>
        <taxon>Troglotremata</taxon>
        <taxon>Troglotrematidae</taxon>
        <taxon>Paragonimus</taxon>
    </lineage>
</organism>
<evidence type="ECO:0000313" key="1">
    <source>
        <dbReference type="EMBL" id="KAF8571537.1"/>
    </source>
</evidence>
<proteinExistence type="predicted"/>
<name>A0A8T0DXW1_9TREM</name>
<reference evidence="1 2" key="1">
    <citation type="submission" date="2019-07" db="EMBL/GenBank/DDBJ databases">
        <title>Annotation for the trematode Paragonimus westermani.</title>
        <authorList>
            <person name="Choi Y.-J."/>
        </authorList>
    </citation>
    <scope>NUCLEOTIDE SEQUENCE [LARGE SCALE GENOMIC DNA]</scope>
    <source>
        <strain evidence="1">180907_Pwestermani</strain>
    </source>
</reference>
<keyword evidence="2" id="KW-1185">Reference proteome</keyword>
<dbReference type="AlphaFoldDB" id="A0A8T0DXW1"/>
<comment type="caution">
    <text evidence="1">The sequence shown here is derived from an EMBL/GenBank/DDBJ whole genome shotgun (WGS) entry which is preliminary data.</text>
</comment>